<dbReference type="EMBL" id="ADLK01000042">
    <property type="protein sequence ID" value="KMW14055.1"/>
    <property type="molecule type" value="Genomic_DNA"/>
</dbReference>
<protein>
    <submittedName>
        <fullName evidence="2">Uncharacterized protein</fullName>
    </submittedName>
</protein>
<dbReference type="AlphaFoldDB" id="A0A0J9EEJ9"/>
<gene>
    <name evidence="2" type="ORF">HMPREF9470_04994</name>
</gene>
<reference evidence="2 3" key="1">
    <citation type="submission" date="2011-04" db="EMBL/GenBank/DDBJ databases">
        <title>The Genome Sequence of Clostridium citroniae WAL-19142.</title>
        <authorList>
            <consortium name="The Broad Institute Genome Sequencing Platform"/>
            <person name="Earl A."/>
            <person name="Ward D."/>
            <person name="Feldgarden M."/>
            <person name="Gevers D."/>
            <person name="Warren Y.A."/>
            <person name="Tyrrell K.L."/>
            <person name="Citron D.M."/>
            <person name="Goldstein E.J."/>
            <person name="Daigneault M."/>
            <person name="Allen-Vercoe E."/>
            <person name="Young S.K."/>
            <person name="Zeng Q."/>
            <person name="Gargeya S."/>
            <person name="Fitzgerald M."/>
            <person name="Haas B."/>
            <person name="Abouelleil A."/>
            <person name="Alvarado L."/>
            <person name="Arachchi H.M."/>
            <person name="Berlin A."/>
            <person name="Brown A."/>
            <person name="Chapman S.B."/>
            <person name="Chen Z."/>
            <person name="Dunbar C."/>
            <person name="Freedman E."/>
            <person name="Gearin G."/>
            <person name="Gellesch M."/>
            <person name="Goldberg J."/>
            <person name="Griggs A."/>
            <person name="Gujja S."/>
            <person name="Heilman E.R."/>
            <person name="Heiman D."/>
            <person name="Howarth C."/>
            <person name="Larson L."/>
            <person name="Lui A."/>
            <person name="MacDonald P.J."/>
            <person name="Mehta T."/>
            <person name="Montmayeur A."/>
            <person name="Murphy C."/>
            <person name="Neiman D."/>
            <person name="Pearson M."/>
            <person name="Priest M."/>
            <person name="Roberts A."/>
            <person name="Saif S."/>
            <person name="Shea T."/>
            <person name="Shenoy N."/>
            <person name="Sisk P."/>
            <person name="Stolte C."/>
            <person name="Sykes S."/>
            <person name="White J."/>
            <person name="Yandava C."/>
            <person name="Wortman J."/>
            <person name="Nusbaum C."/>
            <person name="Birren B."/>
        </authorList>
    </citation>
    <scope>NUCLEOTIDE SEQUENCE [LARGE SCALE GENOMIC DNA]</scope>
    <source>
        <strain evidence="2 3">WAL-19142</strain>
    </source>
</reference>
<keyword evidence="1" id="KW-0812">Transmembrane</keyword>
<organism evidence="2 3">
    <name type="scientific">[Clostridium] citroniae WAL-19142</name>
    <dbReference type="NCBI Taxonomy" id="742734"/>
    <lineage>
        <taxon>Bacteria</taxon>
        <taxon>Bacillati</taxon>
        <taxon>Bacillota</taxon>
        <taxon>Clostridia</taxon>
        <taxon>Lachnospirales</taxon>
        <taxon>Lachnospiraceae</taxon>
        <taxon>Enterocloster</taxon>
    </lineage>
</organism>
<evidence type="ECO:0000313" key="3">
    <source>
        <dbReference type="Proteomes" id="UP000037392"/>
    </source>
</evidence>
<dbReference type="RefSeq" id="WP_007869092.1">
    <property type="nucleotide sequence ID" value="NZ_KQ235884.1"/>
</dbReference>
<proteinExistence type="predicted"/>
<sequence>MNINHAAKAGVTVREYKVMEQRDTEIEKGFDRITQEWLQKKSGLLKFTLGSVGLEQPMDKRYFYASTAFIVFVPFLGKKGIWPMSQGTGRMRREV</sequence>
<evidence type="ECO:0000313" key="2">
    <source>
        <dbReference type="EMBL" id="KMW14055.1"/>
    </source>
</evidence>
<accession>A0A0J9EEJ9</accession>
<feature type="transmembrane region" description="Helical" evidence="1">
    <location>
        <begin position="62"/>
        <end position="82"/>
    </location>
</feature>
<name>A0A0J9EEJ9_9FIRM</name>
<evidence type="ECO:0000256" key="1">
    <source>
        <dbReference type="SAM" id="Phobius"/>
    </source>
</evidence>
<comment type="caution">
    <text evidence="2">The sequence shown here is derived from an EMBL/GenBank/DDBJ whole genome shotgun (WGS) entry which is preliminary data.</text>
</comment>
<dbReference type="GeneID" id="93164830"/>
<dbReference type="PATRIC" id="fig|742734.4.peg.5345"/>
<keyword evidence="1" id="KW-0472">Membrane</keyword>
<keyword evidence="1" id="KW-1133">Transmembrane helix</keyword>
<dbReference type="Proteomes" id="UP000037392">
    <property type="component" value="Unassembled WGS sequence"/>
</dbReference>